<dbReference type="PANTHER" id="PTHR43876:SF7">
    <property type="entry name" value="UBIQUINONE BIOSYNTHESIS MONOOXYGENASE COQ6, MITOCHONDRIAL"/>
    <property type="match status" value="1"/>
</dbReference>
<dbReference type="PANTHER" id="PTHR43876">
    <property type="entry name" value="UBIQUINONE BIOSYNTHESIS MONOOXYGENASE COQ6, MITOCHONDRIAL"/>
    <property type="match status" value="1"/>
</dbReference>
<comment type="similarity">
    <text evidence="3">Belongs to the UbiH/COQ6 family.</text>
</comment>
<dbReference type="InterPro" id="IPR051205">
    <property type="entry name" value="UbiH/COQ6_monooxygenase"/>
</dbReference>
<evidence type="ECO:0000256" key="5">
    <source>
        <dbReference type="ARBA" id="ARBA00022827"/>
    </source>
</evidence>
<keyword evidence="7" id="KW-0503">Monooxygenase</keyword>
<gene>
    <name evidence="9" type="ORF">GCM10009092_27430</name>
</gene>
<dbReference type="RefSeq" id="WP_343845659.1">
    <property type="nucleotide sequence ID" value="NZ_BAAAEI010000015.1"/>
</dbReference>
<dbReference type="PRINTS" id="PR00420">
    <property type="entry name" value="RNGMNOXGNASE"/>
</dbReference>
<evidence type="ECO:0000256" key="7">
    <source>
        <dbReference type="ARBA" id="ARBA00023033"/>
    </source>
</evidence>
<name>A0ABN0XDS1_9ALTE</name>
<evidence type="ECO:0000259" key="8">
    <source>
        <dbReference type="Pfam" id="PF01494"/>
    </source>
</evidence>
<reference evidence="9 10" key="1">
    <citation type="journal article" date="2019" name="Int. J. Syst. Evol. Microbiol.">
        <title>The Global Catalogue of Microorganisms (GCM) 10K type strain sequencing project: providing services to taxonomists for standard genome sequencing and annotation.</title>
        <authorList>
            <consortium name="The Broad Institute Genomics Platform"/>
            <consortium name="The Broad Institute Genome Sequencing Center for Infectious Disease"/>
            <person name="Wu L."/>
            <person name="Ma J."/>
        </authorList>
    </citation>
    <scope>NUCLEOTIDE SEQUENCE [LARGE SCALE GENOMIC DNA]</scope>
    <source>
        <strain evidence="9 10">JCM 13378</strain>
    </source>
</reference>
<keyword evidence="6" id="KW-0560">Oxidoreductase</keyword>
<organism evidence="9 10">
    <name type="scientific">Bowmanella denitrificans</name>
    <dbReference type="NCBI Taxonomy" id="366582"/>
    <lineage>
        <taxon>Bacteria</taxon>
        <taxon>Pseudomonadati</taxon>
        <taxon>Pseudomonadota</taxon>
        <taxon>Gammaproteobacteria</taxon>
        <taxon>Alteromonadales</taxon>
        <taxon>Alteromonadaceae</taxon>
        <taxon>Bowmanella</taxon>
    </lineage>
</organism>
<evidence type="ECO:0000256" key="6">
    <source>
        <dbReference type="ARBA" id="ARBA00023002"/>
    </source>
</evidence>
<proteinExistence type="inferred from homology"/>
<dbReference type="InterPro" id="IPR018168">
    <property type="entry name" value="Ubi_Hdrlase_CS"/>
</dbReference>
<evidence type="ECO:0000256" key="2">
    <source>
        <dbReference type="ARBA" id="ARBA00004749"/>
    </source>
</evidence>
<dbReference type="Gene3D" id="3.50.50.60">
    <property type="entry name" value="FAD/NAD(P)-binding domain"/>
    <property type="match status" value="2"/>
</dbReference>
<dbReference type="Proteomes" id="UP001501757">
    <property type="component" value="Unassembled WGS sequence"/>
</dbReference>
<accession>A0ABN0XDS1</accession>
<dbReference type="InterPro" id="IPR002938">
    <property type="entry name" value="FAD-bd"/>
</dbReference>
<keyword evidence="4" id="KW-0285">Flavoprotein</keyword>
<keyword evidence="10" id="KW-1185">Reference proteome</keyword>
<dbReference type="NCBIfam" id="TIGR01988">
    <property type="entry name" value="Ubi-OHases"/>
    <property type="match status" value="1"/>
</dbReference>
<dbReference type="Pfam" id="PF01494">
    <property type="entry name" value="FAD_binding_3"/>
    <property type="match status" value="1"/>
</dbReference>
<evidence type="ECO:0000256" key="1">
    <source>
        <dbReference type="ARBA" id="ARBA00001974"/>
    </source>
</evidence>
<comment type="caution">
    <text evidence="9">The sequence shown here is derived from an EMBL/GenBank/DDBJ whole genome shotgun (WGS) entry which is preliminary data.</text>
</comment>
<dbReference type="PROSITE" id="PS01304">
    <property type="entry name" value="UBIH"/>
    <property type="match status" value="1"/>
</dbReference>
<evidence type="ECO:0000313" key="9">
    <source>
        <dbReference type="EMBL" id="GAA0361597.1"/>
    </source>
</evidence>
<dbReference type="InterPro" id="IPR036188">
    <property type="entry name" value="FAD/NAD-bd_sf"/>
</dbReference>
<keyword evidence="5" id="KW-0274">FAD</keyword>
<comment type="pathway">
    <text evidence="2">Cofactor biosynthesis; ubiquinone biosynthesis.</text>
</comment>
<protein>
    <submittedName>
        <fullName evidence="9">FAD-dependent 2-octaprenylphenol hydroxylase</fullName>
    </submittedName>
</protein>
<comment type="cofactor">
    <cofactor evidence="1">
        <name>FAD</name>
        <dbReference type="ChEBI" id="CHEBI:57692"/>
    </cofactor>
</comment>
<evidence type="ECO:0000313" key="10">
    <source>
        <dbReference type="Proteomes" id="UP001501757"/>
    </source>
</evidence>
<dbReference type="SUPFAM" id="SSF51905">
    <property type="entry name" value="FAD/NAD(P)-binding domain"/>
    <property type="match status" value="1"/>
</dbReference>
<feature type="domain" description="FAD-binding" evidence="8">
    <location>
        <begin position="4"/>
        <end position="340"/>
    </location>
</feature>
<evidence type="ECO:0000256" key="4">
    <source>
        <dbReference type="ARBA" id="ARBA00022630"/>
    </source>
</evidence>
<dbReference type="InterPro" id="IPR010971">
    <property type="entry name" value="UbiH/COQ6"/>
</dbReference>
<sequence length="403" mass="45010">MRDLDLIIVGGGMVGLALAAALKNSALSVLVIDEHLPLKPLSRQPELRVSAINQASENLLRRLEVWPRMQDMRLQPYSHMQVWEQDRFARIDFDHQMLHQAHLGHIVENQVMVNALWESLLEADNIELSAPMGITEWQQNEQGVEVQLHDGSTYTARLLVGADGAHSKLRQQAGLPLSFADYQHKAMVATVRCERPHQQAARQIFTPHGPLAFLPLYEPDLCSIVWSANTLEAERLMALDKHAFARELTAAFDARLGCCELQSDRQAFPLTMRYARQWLKDRLVLVGDAAHTIHPLAGQGANLGLMDAAALAERLLLLCKQQQDIGLRVNLRPYERWRKAEAVQMLAAMAGFKLLFDGANPMKKLMRGLGMNLVDKLPLAKHQAMALAAGLRGELPALARPIT</sequence>
<evidence type="ECO:0000256" key="3">
    <source>
        <dbReference type="ARBA" id="ARBA00005349"/>
    </source>
</evidence>
<dbReference type="EMBL" id="BAAAEI010000015">
    <property type="protein sequence ID" value="GAA0361597.1"/>
    <property type="molecule type" value="Genomic_DNA"/>
</dbReference>